<proteinExistence type="inferred from homology"/>
<evidence type="ECO:0000256" key="1">
    <source>
        <dbReference type="ARBA" id="ARBA00005964"/>
    </source>
</evidence>
<feature type="signal peptide" evidence="3">
    <location>
        <begin position="1"/>
        <end position="18"/>
    </location>
</feature>
<evidence type="ECO:0000256" key="2">
    <source>
        <dbReference type="ARBA" id="ARBA00022801"/>
    </source>
</evidence>
<gene>
    <name evidence="5" type="ORF">K469DRAFT_684416</name>
</gene>
<dbReference type="InterPro" id="IPR019826">
    <property type="entry name" value="Carboxylesterase_B_AS"/>
</dbReference>
<name>A0A6A6DAE2_9PEZI</name>
<feature type="chain" id="PRO_5025715327" description="Carboxylic ester hydrolase" evidence="3">
    <location>
        <begin position="19"/>
        <end position="560"/>
    </location>
</feature>
<reference evidence="5" key="1">
    <citation type="journal article" date="2020" name="Stud. Mycol.">
        <title>101 Dothideomycetes genomes: a test case for predicting lifestyles and emergence of pathogens.</title>
        <authorList>
            <person name="Haridas S."/>
            <person name="Albert R."/>
            <person name="Binder M."/>
            <person name="Bloem J."/>
            <person name="Labutti K."/>
            <person name="Salamov A."/>
            <person name="Andreopoulos B."/>
            <person name="Baker S."/>
            <person name="Barry K."/>
            <person name="Bills G."/>
            <person name="Bluhm B."/>
            <person name="Cannon C."/>
            <person name="Castanera R."/>
            <person name="Culley D."/>
            <person name="Daum C."/>
            <person name="Ezra D."/>
            <person name="Gonzalez J."/>
            <person name="Henrissat B."/>
            <person name="Kuo A."/>
            <person name="Liang C."/>
            <person name="Lipzen A."/>
            <person name="Lutzoni F."/>
            <person name="Magnuson J."/>
            <person name="Mondo S."/>
            <person name="Nolan M."/>
            <person name="Ohm R."/>
            <person name="Pangilinan J."/>
            <person name="Park H.-J."/>
            <person name="Ramirez L."/>
            <person name="Alfaro M."/>
            <person name="Sun H."/>
            <person name="Tritt A."/>
            <person name="Yoshinaga Y."/>
            <person name="Zwiers L.-H."/>
            <person name="Turgeon B."/>
            <person name="Goodwin S."/>
            <person name="Spatafora J."/>
            <person name="Crous P."/>
            <person name="Grigoriev I."/>
        </authorList>
    </citation>
    <scope>NUCLEOTIDE SEQUENCE</scope>
    <source>
        <strain evidence="5">CBS 207.26</strain>
    </source>
</reference>
<dbReference type="SUPFAM" id="SSF53474">
    <property type="entry name" value="alpha/beta-Hydrolases"/>
    <property type="match status" value="1"/>
</dbReference>
<keyword evidence="2 3" id="KW-0378">Hydrolase</keyword>
<dbReference type="PROSITE" id="PS00122">
    <property type="entry name" value="CARBOXYLESTERASE_B_1"/>
    <property type="match status" value="1"/>
</dbReference>
<dbReference type="GO" id="GO:0016787">
    <property type="term" value="F:hydrolase activity"/>
    <property type="evidence" value="ECO:0007669"/>
    <property type="project" value="UniProtKB-KW"/>
</dbReference>
<dbReference type="Proteomes" id="UP000800200">
    <property type="component" value="Unassembled WGS sequence"/>
</dbReference>
<evidence type="ECO:0000313" key="5">
    <source>
        <dbReference type="EMBL" id="KAF2175169.1"/>
    </source>
</evidence>
<dbReference type="Pfam" id="PF00135">
    <property type="entry name" value="COesterase"/>
    <property type="match status" value="1"/>
</dbReference>
<dbReference type="Gene3D" id="3.40.50.1820">
    <property type="entry name" value="alpha/beta hydrolase"/>
    <property type="match status" value="1"/>
</dbReference>
<dbReference type="InterPro" id="IPR029058">
    <property type="entry name" value="AB_hydrolase_fold"/>
</dbReference>
<evidence type="ECO:0000259" key="4">
    <source>
        <dbReference type="Pfam" id="PF00135"/>
    </source>
</evidence>
<organism evidence="5 6">
    <name type="scientific">Zopfia rhizophila CBS 207.26</name>
    <dbReference type="NCBI Taxonomy" id="1314779"/>
    <lineage>
        <taxon>Eukaryota</taxon>
        <taxon>Fungi</taxon>
        <taxon>Dikarya</taxon>
        <taxon>Ascomycota</taxon>
        <taxon>Pezizomycotina</taxon>
        <taxon>Dothideomycetes</taxon>
        <taxon>Dothideomycetes incertae sedis</taxon>
        <taxon>Zopfiaceae</taxon>
        <taxon>Zopfia</taxon>
    </lineage>
</organism>
<protein>
    <recommendedName>
        <fullName evidence="3">Carboxylic ester hydrolase</fullName>
        <ecNumber evidence="3">3.1.1.-</ecNumber>
    </recommendedName>
</protein>
<dbReference type="InterPro" id="IPR002018">
    <property type="entry name" value="CarbesteraseB"/>
</dbReference>
<evidence type="ECO:0000256" key="3">
    <source>
        <dbReference type="RuleBase" id="RU361235"/>
    </source>
</evidence>
<dbReference type="PANTHER" id="PTHR11559">
    <property type="entry name" value="CARBOXYLESTERASE"/>
    <property type="match status" value="1"/>
</dbReference>
<keyword evidence="3" id="KW-0732">Signal</keyword>
<accession>A0A6A6DAE2</accession>
<dbReference type="AlphaFoldDB" id="A0A6A6DAE2"/>
<dbReference type="InterPro" id="IPR050309">
    <property type="entry name" value="Type-B_Carboxylest/Lipase"/>
</dbReference>
<dbReference type="OrthoDB" id="408631at2759"/>
<keyword evidence="6" id="KW-1185">Reference proteome</keyword>
<sequence>MRILVNLSFLFSTGLVNAAAPSVKLKDGTVTGSSDGSIDTFLGVPFAEPPIGPLRLTRPQPLKKSFSTLNATSIPRACPQKIIPFDFPSLKLLPPEVAAVYSEAVVNGSGEDCLTLNIQRPADVSGDARLPVLFWIYGGAFVVGTTQWQNYSNMVKKSMELGEPIIVVQANYRLNTFGFLGGIQLKEEGNTNLGLHDQRLALQWVADNIRAFGGDPEKVTIWGESAGAMSVFNHLIINGGDNTYEGKQLFRAAIMNSGASGPADPVDGATAQSLYDNFVKYAGCGDKDGSLRCLRELPYESYVNATNALTPMLSTDEFSLAFVPRPDPSDEFFPISPEQALTVNGTEGPRITKVAVITGNQEDEGTFFSIATSDINSTTSLVAMLQSLYPNAPSQILTHLTSLYPEDPNVGSPFRTNSSNDLYPGFKRNGAIVGDLVFQFQRRAFLEHISHYLPTWSFQASYMYGFPYLGTAHGLDLAVMASGEPEVPYNDIVTRYIGFVNYLDPNALFRKGNRTIEWPEWSVGNKVSLQWNVDGARVIRDDYRNEAYAYFLENQERFRF</sequence>
<evidence type="ECO:0000313" key="6">
    <source>
        <dbReference type="Proteomes" id="UP000800200"/>
    </source>
</evidence>
<feature type="domain" description="Carboxylesterase type B" evidence="4">
    <location>
        <begin position="20"/>
        <end position="480"/>
    </location>
</feature>
<comment type="similarity">
    <text evidence="1 3">Belongs to the type-B carboxylesterase/lipase family.</text>
</comment>
<dbReference type="EC" id="3.1.1.-" evidence="3"/>
<dbReference type="EMBL" id="ML994741">
    <property type="protein sequence ID" value="KAF2175169.1"/>
    <property type="molecule type" value="Genomic_DNA"/>
</dbReference>